<evidence type="ECO:0000313" key="3">
    <source>
        <dbReference type="EMBL" id="OQE20837.1"/>
    </source>
</evidence>
<sequence length="279" mass="30095">MHPIMSRSFYLRLLSWLVPFLLASTTVADTSSCYYPNGDIDKNYKKCPGDSLACCLEGESCLSNGLCFTANFGILYRGLCADNSWPISKCPRVCYEEVPDKWANMFQCNASRELFTCARDDVSAVTACRPERALGTYTYVSANVTVAQNGKEVVNTTTSTNVSSSETVTMTSTATGSSSTCSATTSYNKTQLVAIGAGLGAGLGIPLLIAAGLAIYYGGWKRRKLEQEQLQAQQQDLAVPTILTGFNHKESPEEVPGSIPQYEVMGSLRHGHSELPGST</sequence>
<feature type="transmembrane region" description="Helical" evidence="1">
    <location>
        <begin position="192"/>
        <end position="217"/>
    </location>
</feature>
<protein>
    <recommendedName>
        <fullName evidence="5">Mid2 domain-containing protein</fullName>
    </recommendedName>
</protein>
<gene>
    <name evidence="3" type="ORF">PENFLA_c015G03532</name>
</gene>
<feature type="signal peptide" evidence="2">
    <location>
        <begin position="1"/>
        <end position="28"/>
    </location>
</feature>
<keyword evidence="1" id="KW-1133">Transmembrane helix</keyword>
<feature type="chain" id="PRO_5012528723" description="Mid2 domain-containing protein" evidence="2">
    <location>
        <begin position="29"/>
        <end position="279"/>
    </location>
</feature>
<evidence type="ECO:0008006" key="5">
    <source>
        <dbReference type="Google" id="ProtNLM"/>
    </source>
</evidence>
<keyword evidence="1" id="KW-0472">Membrane</keyword>
<dbReference type="AlphaFoldDB" id="A0A1V6T3G2"/>
<dbReference type="OrthoDB" id="5215637at2759"/>
<evidence type="ECO:0000313" key="4">
    <source>
        <dbReference type="Proteomes" id="UP000191342"/>
    </source>
</evidence>
<evidence type="ECO:0000256" key="1">
    <source>
        <dbReference type="SAM" id="Phobius"/>
    </source>
</evidence>
<keyword evidence="2" id="KW-0732">Signal</keyword>
<name>A0A1V6T3G2_9EURO</name>
<reference evidence="4" key="1">
    <citation type="journal article" date="2017" name="Nat. Microbiol.">
        <title>Global analysis of biosynthetic gene clusters reveals vast potential of secondary metabolite production in Penicillium species.</title>
        <authorList>
            <person name="Nielsen J.C."/>
            <person name="Grijseels S."/>
            <person name="Prigent S."/>
            <person name="Ji B."/>
            <person name="Dainat J."/>
            <person name="Nielsen K.F."/>
            <person name="Frisvad J.C."/>
            <person name="Workman M."/>
            <person name="Nielsen J."/>
        </authorList>
    </citation>
    <scope>NUCLEOTIDE SEQUENCE [LARGE SCALE GENOMIC DNA]</scope>
    <source>
        <strain evidence="4">IBT 14082</strain>
    </source>
</reference>
<comment type="caution">
    <text evidence="3">The sequence shown here is derived from an EMBL/GenBank/DDBJ whole genome shotgun (WGS) entry which is preliminary data.</text>
</comment>
<dbReference type="EMBL" id="MLQL01000015">
    <property type="protein sequence ID" value="OQE20837.1"/>
    <property type="molecule type" value="Genomic_DNA"/>
</dbReference>
<keyword evidence="1" id="KW-0812">Transmembrane</keyword>
<dbReference type="STRING" id="254877.A0A1V6T3G2"/>
<evidence type="ECO:0000256" key="2">
    <source>
        <dbReference type="SAM" id="SignalP"/>
    </source>
</evidence>
<keyword evidence="4" id="KW-1185">Reference proteome</keyword>
<organism evidence="3 4">
    <name type="scientific">Penicillium flavigenum</name>
    <dbReference type="NCBI Taxonomy" id="254877"/>
    <lineage>
        <taxon>Eukaryota</taxon>
        <taxon>Fungi</taxon>
        <taxon>Dikarya</taxon>
        <taxon>Ascomycota</taxon>
        <taxon>Pezizomycotina</taxon>
        <taxon>Eurotiomycetes</taxon>
        <taxon>Eurotiomycetidae</taxon>
        <taxon>Eurotiales</taxon>
        <taxon>Aspergillaceae</taxon>
        <taxon>Penicillium</taxon>
    </lineage>
</organism>
<proteinExistence type="predicted"/>
<dbReference type="Proteomes" id="UP000191342">
    <property type="component" value="Unassembled WGS sequence"/>
</dbReference>
<accession>A0A1V6T3G2</accession>